<dbReference type="EMBL" id="SGBC01000004">
    <property type="protein sequence ID" value="RZD15829.1"/>
    <property type="molecule type" value="Genomic_DNA"/>
</dbReference>
<sequence>MNIKEMIDEFLVCPKCKGKLEMSVINKTTAEGNPYESSILICRNCGVYYPIEDDIPVLLVDEAKTIDGID</sequence>
<dbReference type="AlphaFoldDB" id="A0A519BEY9"/>
<protein>
    <submittedName>
        <fullName evidence="1">Trm112 family protein</fullName>
    </submittedName>
</protein>
<dbReference type="SUPFAM" id="SSF158997">
    <property type="entry name" value="Trm112p-like"/>
    <property type="match status" value="1"/>
</dbReference>
<reference evidence="1 2" key="1">
    <citation type="journal article" date="2019" name="ISME J.">
        <title>Insights into ecological role of a new deltaproteobacterial order Candidatus Acidulodesulfobacterales by metagenomics and metatranscriptomics.</title>
        <authorList>
            <person name="Tan S."/>
            <person name="Liu J."/>
            <person name="Fang Y."/>
            <person name="Hedlund B.P."/>
            <person name="Lian Z.H."/>
            <person name="Huang L.Y."/>
            <person name="Li J.T."/>
            <person name="Huang L.N."/>
            <person name="Li W.J."/>
            <person name="Jiang H.C."/>
            <person name="Dong H.L."/>
            <person name="Shu W.S."/>
        </authorList>
    </citation>
    <scope>NUCLEOTIDE SEQUENCE [LARGE SCALE GENOMIC DNA]</scope>
    <source>
        <strain evidence="1">AP2</strain>
    </source>
</reference>
<accession>A0A519BEY9</accession>
<name>A0A519BEY9_ACIG2</name>
<evidence type="ECO:0000313" key="1">
    <source>
        <dbReference type="EMBL" id="RZD15829.1"/>
    </source>
</evidence>
<evidence type="ECO:0000313" key="2">
    <source>
        <dbReference type="Proteomes" id="UP000316562"/>
    </source>
</evidence>
<dbReference type="PANTHER" id="PTHR33505">
    <property type="entry name" value="ZGC:162634"/>
    <property type="match status" value="1"/>
</dbReference>
<proteinExistence type="predicted"/>
<dbReference type="GO" id="GO:0005829">
    <property type="term" value="C:cytosol"/>
    <property type="evidence" value="ECO:0007669"/>
    <property type="project" value="TreeGrafter"/>
</dbReference>
<dbReference type="InterPro" id="IPR005651">
    <property type="entry name" value="Trm112-like"/>
</dbReference>
<dbReference type="Gene3D" id="2.20.25.10">
    <property type="match status" value="1"/>
</dbReference>
<gene>
    <name evidence="1" type="ORF">EVJ46_09875</name>
</gene>
<organism evidence="1 2">
    <name type="scientific">Acididesulfobacter guangdongensis</name>
    <dbReference type="NCBI Taxonomy" id="2597225"/>
    <lineage>
        <taxon>Bacteria</taxon>
        <taxon>Deltaproteobacteria</taxon>
        <taxon>Candidatus Acidulodesulfobacterales</taxon>
        <taxon>Candidatus Acididesulfobacter</taxon>
    </lineage>
</organism>
<dbReference type="PANTHER" id="PTHR33505:SF4">
    <property type="entry name" value="PROTEIN PREY, MITOCHONDRIAL"/>
    <property type="match status" value="1"/>
</dbReference>
<dbReference type="Proteomes" id="UP000316562">
    <property type="component" value="Unassembled WGS sequence"/>
</dbReference>
<comment type="caution">
    <text evidence="1">The sequence shown here is derived from an EMBL/GenBank/DDBJ whole genome shotgun (WGS) entry which is preliminary data.</text>
</comment>
<dbReference type="Pfam" id="PF03966">
    <property type="entry name" value="Trm112p"/>
    <property type="match status" value="1"/>
</dbReference>